<feature type="region of interest" description="Disordered" evidence="1">
    <location>
        <begin position="82"/>
        <end position="102"/>
    </location>
</feature>
<name>A0ABP5TJQ9_9PSEU</name>
<proteinExistence type="predicted"/>
<evidence type="ECO:0000256" key="1">
    <source>
        <dbReference type="SAM" id="MobiDB-lite"/>
    </source>
</evidence>
<evidence type="ECO:0000313" key="3">
    <source>
        <dbReference type="Proteomes" id="UP001501218"/>
    </source>
</evidence>
<reference evidence="3" key="1">
    <citation type="journal article" date="2019" name="Int. J. Syst. Evol. Microbiol.">
        <title>The Global Catalogue of Microorganisms (GCM) 10K type strain sequencing project: providing services to taxonomists for standard genome sequencing and annotation.</title>
        <authorList>
            <consortium name="The Broad Institute Genomics Platform"/>
            <consortium name="The Broad Institute Genome Sequencing Center for Infectious Disease"/>
            <person name="Wu L."/>
            <person name="Ma J."/>
        </authorList>
    </citation>
    <scope>NUCLEOTIDE SEQUENCE [LARGE SCALE GENOMIC DNA]</scope>
    <source>
        <strain evidence="3">JCM 16221</strain>
    </source>
</reference>
<sequence length="102" mass="10952">MVGYGIAIPVGAVDVRLLALAAQLMMGQRPQQLPEQPLWTASARWSRWPVLARWCGYRPGRRAAALRVGGRSLLVADHITATAARHPNDAPEQPAAAQPPPG</sequence>
<protein>
    <submittedName>
        <fullName evidence="2">Uncharacterized protein</fullName>
    </submittedName>
</protein>
<organism evidence="2 3">
    <name type="scientific">Saccharopolyspora halophila</name>
    <dbReference type="NCBI Taxonomy" id="405551"/>
    <lineage>
        <taxon>Bacteria</taxon>
        <taxon>Bacillati</taxon>
        <taxon>Actinomycetota</taxon>
        <taxon>Actinomycetes</taxon>
        <taxon>Pseudonocardiales</taxon>
        <taxon>Pseudonocardiaceae</taxon>
        <taxon>Saccharopolyspora</taxon>
    </lineage>
</organism>
<gene>
    <name evidence="2" type="ORF">GCM10009854_35190</name>
</gene>
<dbReference type="Proteomes" id="UP001501218">
    <property type="component" value="Unassembled WGS sequence"/>
</dbReference>
<keyword evidence="3" id="KW-1185">Reference proteome</keyword>
<evidence type="ECO:0000313" key="2">
    <source>
        <dbReference type="EMBL" id="GAA2354118.1"/>
    </source>
</evidence>
<comment type="caution">
    <text evidence="2">The sequence shown here is derived from an EMBL/GenBank/DDBJ whole genome shotgun (WGS) entry which is preliminary data.</text>
</comment>
<accession>A0ABP5TJQ9</accession>
<dbReference type="EMBL" id="BAAARA010000010">
    <property type="protein sequence ID" value="GAA2354118.1"/>
    <property type="molecule type" value="Genomic_DNA"/>
</dbReference>